<feature type="transmembrane region" description="Helical" evidence="2">
    <location>
        <begin position="6"/>
        <end position="27"/>
    </location>
</feature>
<feature type="transmembrane region" description="Helical" evidence="2">
    <location>
        <begin position="67"/>
        <end position="86"/>
    </location>
</feature>
<comment type="caution">
    <text evidence="3">The sequence shown here is derived from an EMBL/GenBank/DDBJ whole genome shotgun (WGS) entry which is preliminary data.</text>
</comment>
<reference evidence="3" key="1">
    <citation type="submission" date="2020-10" db="EMBL/GenBank/DDBJ databases">
        <title>Taxonomic study of unclassified bacteria belonging to the class Ktedonobacteria.</title>
        <authorList>
            <person name="Yabe S."/>
            <person name="Wang C.M."/>
            <person name="Zheng Y."/>
            <person name="Sakai Y."/>
            <person name="Cavaletti L."/>
            <person name="Monciardini P."/>
            <person name="Donadio S."/>
        </authorList>
    </citation>
    <scope>NUCLEOTIDE SEQUENCE</scope>
    <source>
        <strain evidence="3">ID150040</strain>
    </source>
</reference>
<accession>A0A8J3NB39</accession>
<keyword evidence="4" id="KW-1185">Reference proteome</keyword>
<protein>
    <submittedName>
        <fullName evidence="3">Uncharacterized protein</fullName>
    </submittedName>
</protein>
<evidence type="ECO:0000313" key="3">
    <source>
        <dbReference type="EMBL" id="GHP01073.1"/>
    </source>
</evidence>
<feature type="transmembrane region" description="Helical" evidence="2">
    <location>
        <begin position="180"/>
        <end position="202"/>
    </location>
</feature>
<name>A0A8J3NB39_9CHLR</name>
<keyword evidence="2" id="KW-1133">Transmembrane helix</keyword>
<dbReference type="EMBL" id="BNJK01000004">
    <property type="protein sequence ID" value="GHP01073.1"/>
    <property type="molecule type" value="Genomic_DNA"/>
</dbReference>
<sequence length="469" mass="52100">MISPLILFLVAQTISIIALSYIGVVAAKRHTQELQQEIETENPSLETYLRFAVARNYLGYPSRWSNLWSAVLIGIPLVSLVINYYVVSIPGFLLFFLQVNVLYPIYLALSIGNTIGSSAYSFLRTVFSDAQAVRIFQISTLQRHEIAFLKIREALLQTLPSVLYMEAVALLLMLAPSANLYYLLALLFIFCSGAFVILEAVFDTPLYALKNKVEQLANTPWAPLAPRIAAWEQVGQVKFSSVLIQQDIREIPGVSVSGLLKPTLILNEFFLRHSDWRQQDALIGIAIGMVKKRMALHALLNRLAAWAIIAASVLLFFFSSLLPASLSSLTIAAPWIGMFIAFDVIKARSDRQTTKNLTEVYRMASFLTGDPNAVRVALSITSLFRGASAEQVQQDGQIQKLDELAQESWARAPQADEPVPTVSPESFDPYPLTVPLNQATAPGPVPTASYRELTLPPSPISRQERKWPM</sequence>
<dbReference type="AlphaFoldDB" id="A0A8J3NB39"/>
<gene>
    <name evidence="3" type="ORF">KSF_111200</name>
</gene>
<evidence type="ECO:0000256" key="1">
    <source>
        <dbReference type="SAM" id="MobiDB-lite"/>
    </source>
</evidence>
<evidence type="ECO:0000256" key="2">
    <source>
        <dbReference type="SAM" id="Phobius"/>
    </source>
</evidence>
<evidence type="ECO:0000313" key="4">
    <source>
        <dbReference type="Proteomes" id="UP000597444"/>
    </source>
</evidence>
<keyword evidence="2" id="KW-0812">Transmembrane</keyword>
<feature type="transmembrane region" description="Helical" evidence="2">
    <location>
        <begin position="92"/>
        <end position="115"/>
    </location>
</feature>
<dbReference type="RefSeq" id="WP_220211644.1">
    <property type="nucleotide sequence ID" value="NZ_BNJK01000004.1"/>
</dbReference>
<dbReference type="Proteomes" id="UP000597444">
    <property type="component" value="Unassembled WGS sequence"/>
</dbReference>
<proteinExistence type="predicted"/>
<keyword evidence="2" id="KW-0472">Membrane</keyword>
<feature type="transmembrane region" description="Helical" evidence="2">
    <location>
        <begin position="324"/>
        <end position="345"/>
    </location>
</feature>
<feature type="transmembrane region" description="Helical" evidence="2">
    <location>
        <begin position="154"/>
        <end position="174"/>
    </location>
</feature>
<organism evidence="3 4">
    <name type="scientific">Reticulibacter mediterranei</name>
    <dbReference type="NCBI Taxonomy" id="2778369"/>
    <lineage>
        <taxon>Bacteria</taxon>
        <taxon>Bacillati</taxon>
        <taxon>Chloroflexota</taxon>
        <taxon>Ktedonobacteria</taxon>
        <taxon>Ktedonobacterales</taxon>
        <taxon>Reticulibacteraceae</taxon>
        <taxon>Reticulibacter</taxon>
    </lineage>
</organism>
<feature type="region of interest" description="Disordered" evidence="1">
    <location>
        <begin position="410"/>
        <end position="469"/>
    </location>
</feature>
<feature type="transmembrane region" description="Helical" evidence="2">
    <location>
        <begin position="299"/>
        <end position="318"/>
    </location>
</feature>